<feature type="region of interest" description="Disordered" evidence="1">
    <location>
        <begin position="76"/>
        <end position="102"/>
    </location>
</feature>
<dbReference type="InterPro" id="IPR051077">
    <property type="entry name" value="Ca-dependent_lectin"/>
</dbReference>
<evidence type="ECO:0000313" key="3">
    <source>
        <dbReference type="EMBL" id="KAJ8024998.1"/>
    </source>
</evidence>
<dbReference type="OrthoDB" id="6086925at2759"/>
<evidence type="ECO:0000256" key="2">
    <source>
        <dbReference type="SAM" id="SignalP"/>
    </source>
</evidence>
<keyword evidence="3" id="KW-0176">Collagen</keyword>
<feature type="region of interest" description="Disordered" evidence="1">
    <location>
        <begin position="115"/>
        <end position="157"/>
    </location>
</feature>
<feature type="compositionally biased region" description="Basic and acidic residues" evidence="1">
    <location>
        <begin position="133"/>
        <end position="146"/>
    </location>
</feature>
<dbReference type="Gene3D" id="1.20.5.320">
    <property type="entry name" value="6-Phosphogluconate Dehydrogenase, domain 3"/>
    <property type="match status" value="1"/>
</dbReference>
<feature type="chain" id="PRO_5040475051" evidence="2">
    <location>
        <begin position="19"/>
        <end position="342"/>
    </location>
</feature>
<feature type="signal peptide" evidence="2">
    <location>
        <begin position="1"/>
        <end position="18"/>
    </location>
</feature>
<dbReference type="PANTHER" id="PTHR24024:SF18">
    <property type="entry name" value="SHORT-CHAIN COLLAGEN C4-LIKE"/>
    <property type="match status" value="1"/>
</dbReference>
<gene>
    <name evidence="3" type="ORF">HOLleu_35077</name>
</gene>
<accession>A0A9Q0YM63</accession>
<dbReference type="Proteomes" id="UP001152320">
    <property type="component" value="Chromosome 18"/>
</dbReference>
<keyword evidence="2" id="KW-0732">Signal</keyword>
<dbReference type="GO" id="GO:0005581">
    <property type="term" value="C:collagen trimer"/>
    <property type="evidence" value="ECO:0007669"/>
    <property type="project" value="UniProtKB-KW"/>
</dbReference>
<feature type="compositionally biased region" description="Pro residues" evidence="1">
    <location>
        <begin position="118"/>
        <end position="127"/>
    </location>
</feature>
<keyword evidence="4" id="KW-1185">Reference proteome</keyword>
<feature type="compositionally biased region" description="Basic and acidic residues" evidence="1">
    <location>
        <begin position="76"/>
        <end position="85"/>
    </location>
</feature>
<dbReference type="PANTHER" id="PTHR24024">
    <property type="entry name" value="PULMONARY SURFACTANT-ASSOCIATED PROTEIN A"/>
    <property type="match status" value="1"/>
</dbReference>
<comment type="caution">
    <text evidence="3">The sequence shown here is derived from an EMBL/GenBank/DDBJ whole genome shotgun (WGS) entry which is preliminary data.</text>
</comment>
<protein>
    <submittedName>
        <fullName evidence="3">Short-chain collagen C4</fullName>
    </submittedName>
</protein>
<dbReference type="EMBL" id="JAIZAY010000018">
    <property type="protein sequence ID" value="KAJ8024998.1"/>
    <property type="molecule type" value="Genomic_DNA"/>
</dbReference>
<name>A0A9Q0YM63_HOLLE</name>
<dbReference type="GO" id="GO:0005615">
    <property type="term" value="C:extracellular space"/>
    <property type="evidence" value="ECO:0007669"/>
    <property type="project" value="TreeGrafter"/>
</dbReference>
<reference evidence="3" key="1">
    <citation type="submission" date="2021-10" db="EMBL/GenBank/DDBJ databases">
        <title>Tropical sea cucumber genome reveals ecological adaptation and Cuvierian tubules defense mechanism.</title>
        <authorList>
            <person name="Chen T."/>
        </authorList>
    </citation>
    <scope>NUCLEOTIDE SEQUENCE</scope>
    <source>
        <strain evidence="3">Nanhai2018</strain>
        <tissue evidence="3">Muscle</tissue>
    </source>
</reference>
<sequence>MELCHLIPFLLLMKRGSCEVSHLGRDGEKQIPQTFNDFLEGKQINDHPGKDVGQFTSDQVVEMISNLHKTVQELQKKLDEKEEVTRHRRDTGQGIPQGDCPTNGYVPPFYIGQCLQCPPGPPGPEGPPGSQGERGRDGRDGRDAQHQPEGIQNPLGNQSGAIYVRWGRTDCPSSSLLVYNGVAAGEDHANNGGGGNFLCLPQEPIFDQPVAGVDRLRGYIFGMEYETSTFQPYSHLHDTEVPCCVCRAISRQGLLMVPARNICPGPEWTMEYHGHLMTEYFGRNSRKEFICVDRNAVSVPGTSASVTASLLYPVESRCVSNGGLPCGPYVNGYELTCAVCTI</sequence>
<organism evidence="3 4">
    <name type="scientific">Holothuria leucospilota</name>
    <name type="common">Black long sea cucumber</name>
    <name type="synonym">Mertensiothuria leucospilota</name>
    <dbReference type="NCBI Taxonomy" id="206669"/>
    <lineage>
        <taxon>Eukaryota</taxon>
        <taxon>Metazoa</taxon>
        <taxon>Echinodermata</taxon>
        <taxon>Eleutherozoa</taxon>
        <taxon>Echinozoa</taxon>
        <taxon>Holothuroidea</taxon>
        <taxon>Aspidochirotacea</taxon>
        <taxon>Aspidochirotida</taxon>
        <taxon>Holothuriidae</taxon>
        <taxon>Holothuria</taxon>
    </lineage>
</organism>
<evidence type="ECO:0000256" key="1">
    <source>
        <dbReference type="SAM" id="MobiDB-lite"/>
    </source>
</evidence>
<proteinExistence type="predicted"/>
<dbReference type="AlphaFoldDB" id="A0A9Q0YM63"/>
<evidence type="ECO:0000313" key="4">
    <source>
        <dbReference type="Proteomes" id="UP001152320"/>
    </source>
</evidence>